<protein>
    <recommendedName>
        <fullName evidence="3">RING-type E3 ubiquitin transferase</fullName>
        <ecNumber evidence="3">2.3.2.27</ecNumber>
    </recommendedName>
</protein>
<dbReference type="Pfam" id="PF04564">
    <property type="entry name" value="U-box"/>
    <property type="match status" value="1"/>
</dbReference>
<keyword evidence="5" id="KW-0677">Repeat</keyword>
<sequence length="1414" mass="159020">MELGAAENFELPHYSTIKWMQVHRLMCLELKTLVDSILLIFSSLESARPRCTSGMQALCSLQSTLDKAKLLIQHCSESSKLYLAITAKAILLRCEKIRKTLEICMIQVKDLVPPLLAAKISRIVEELSSARFPLEPSEYEAGAVLRSMLQQDKPASGSKIQSELEALQLAALRLSITSPFALLIERRSIKKLLNKVRDTDPKKRRILTYLLNLLKKHGKSIWHLQSKSIIPSEEDNYFHSMEQEQGAKTEDETLRKDMDIFIPKLPEQFKCPISMRLLYDPVIIASGKTFERVWIEKWFNEGNQVCPVTNTKLEHLSITPNLAMKDLISKWCLRHGINVPEQAQPIPSLLSLQKRSSISSISSFASSVMGLQLPMGSVSLSLGSISTDSSLNSLDGKCDDEIASGLPQVAAESQFQRYHSSSTPPSSQEINAAFLCELDKHSWNSQCKAVEYVKGLLGNSDKAQYLTFSYSNVNPVIKFLKDANDISDMKMQKHGAEVLFAILSRSRVELPPCHEDIIYLLASLLDCGAAGESLAILEVLSCQQHYKSRILASGILPSILRFLDTTVTELYMLAMKTLRNLSHGSDVGYHIAYLGYIPKLVSFLEDSEVAAGYCIEILNNICHIEEARIEVAEANLCSSIATLLEAGNKAEQELAVQLLLSLCYENTGYYCQMIMSESIIQSLFSISVNGSSKGSENALLLLDLLGCMMKNDASQSHCSISSDILSQESSHVSSNGSEFRAKKSSSPKAFGWLRKKMLRYIHSTRETKLSYAQAEAKLAPSDSEEEEDGTMNEFLSRFVWIMRGKLSEVYTDCDKKTIDGMLMVIIGKVVEEMEKGGIQQMLGSAVAMSSEDFSEDLWRTVWEVSNMVLDDMENARKKEKMKQFLQCEEVQEMCHFAGEVGIRGDLLRELRFKWAREKMEESDFYEGLERLGKEAQSKDKKTVDEQAGVAEDEPRVVSLPKRKGKIKYKIYGLDLSDPKWAEVADKIHEREEIFWSQEPKPITGKCKLVMDKMLSLKKEDDPSPILAEWVELLQPTRVDWMAFLDRLKQQNPDIHLKVAELVLSEKSLQAIISDYTKLVDAYAKEKRVEDAERILQKMLQDGLMPDISTTTILVDMYSKAGNLDRAKEAFESLRSHGFEPDVKVYNSMIMAYVNAGKPKLGEALVREMETKDIKTSEEIYMALLRSFSCIGDVVGAVRIATTMQFSGFQPTMESCSLLVEAHAKAGDPDQARNNFDNMIKLGHRPDDKCTASMIAAYEKKNLLDKALDLLLQLEKDGFEPGIATYAVFLDWMSKLQLVDEVEHLLGKIAELGEVPPLNVHVSLCDMYSRAGYEKKTLQALGVLEAKKEELGPEEFERIFKALIAGGFVQDAQRILDLMEAKGFIKPEQLEQLKVSLMASHTLNRKRPMMRPTMR</sequence>
<dbReference type="EMBL" id="AWWV01009197">
    <property type="protein sequence ID" value="OMO87592.1"/>
    <property type="molecule type" value="Genomic_DNA"/>
</dbReference>
<dbReference type="Pfam" id="PF01535">
    <property type="entry name" value="PPR"/>
    <property type="match status" value="1"/>
</dbReference>
<dbReference type="NCBIfam" id="TIGR00756">
    <property type="entry name" value="PPR"/>
    <property type="match status" value="3"/>
</dbReference>
<dbReference type="InterPro" id="IPR045210">
    <property type="entry name" value="RING-Ubox_PUB"/>
</dbReference>
<dbReference type="GO" id="GO:0007166">
    <property type="term" value="P:cell surface receptor signaling pathway"/>
    <property type="evidence" value="ECO:0007669"/>
    <property type="project" value="InterPro"/>
</dbReference>
<organism evidence="9 10">
    <name type="scientific">Corchorus capsularis</name>
    <name type="common">Jute</name>
    <dbReference type="NCBI Taxonomy" id="210143"/>
    <lineage>
        <taxon>Eukaryota</taxon>
        <taxon>Viridiplantae</taxon>
        <taxon>Streptophyta</taxon>
        <taxon>Embryophyta</taxon>
        <taxon>Tracheophyta</taxon>
        <taxon>Spermatophyta</taxon>
        <taxon>Magnoliopsida</taxon>
        <taxon>eudicotyledons</taxon>
        <taxon>Gunneridae</taxon>
        <taxon>Pentapetalae</taxon>
        <taxon>rosids</taxon>
        <taxon>malvids</taxon>
        <taxon>Malvales</taxon>
        <taxon>Malvaceae</taxon>
        <taxon>Grewioideae</taxon>
        <taxon>Apeibeae</taxon>
        <taxon>Corchorus</taxon>
    </lineage>
</organism>
<evidence type="ECO:0000256" key="6">
    <source>
        <dbReference type="ARBA" id="ARBA00022786"/>
    </source>
</evidence>
<feature type="repeat" description="PPR" evidence="7">
    <location>
        <begin position="1106"/>
        <end position="1140"/>
    </location>
</feature>
<feature type="domain" description="U-box" evidence="8">
    <location>
        <begin position="264"/>
        <end position="338"/>
    </location>
</feature>
<dbReference type="InterPro" id="IPR011989">
    <property type="entry name" value="ARM-like"/>
</dbReference>
<dbReference type="CDD" id="cd16664">
    <property type="entry name" value="RING-Ubox_PUB"/>
    <property type="match status" value="1"/>
</dbReference>
<evidence type="ECO:0000256" key="7">
    <source>
        <dbReference type="PROSITE-ProRule" id="PRU00708"/>
    </source>
</evidence>
<dbReference type="PANTHER" id="PTHR46862">
    <property type="entry name" value="OS07G0661900 PROTEIN"/>
    <property type="match status" value="1"/>
</dbReference>
<keyword evidence="4" id="KW-0808">Transferase</keyword>
<dbReference type="PROSITE" id="PS51698">
    <property type="entry name" value="U_BOX"/>
    <property type="match status" value="1"/>
</dbReference>
<evidence type="ECO:0000259" key="8">
    <source>
        <dbReference type="PROSITE" id="PS51698"/>
    </source>
</evidence>
<evidence type="ECO:0000313" key="9">
    <source>
        <dbReference type="EMBL" id="OMO87592.1"/>
    </source>
</evidence>
<dbReference type="InterPro" id="IPR002885">
    <property type="entry name" value="PPR_rpt"/>
</dbReference>
<keyword evidence="6" id="KW-0833">Ubl conjugation pathway</keyword>
<feature type="repeat" description="PPR" evidence="7">
    <location>
        <begin position="1246"/>
        <end position="1280"/>
    </location>
</feature>
<dbReference type="InterPro" id="IPR016024">
    <property type="entry name" value="ARM-type_fold"/>
</dbReference>
<feature type="repeat" description="PPR" evidence="7">
    <location>
        <begin position="1211"/>
        <end position="1245"/>
    </location>
</feature>
<dbReference type="SUPFAM" id="SSF48452">
    <property type="entry name" value="TPR-like"/>
    <property type="match status" value="1"/>
</dbReference>
<dbReference type="UniPathway" id="UPA00143"/>
<feature type="repeat" description="PPR" evidence="7">
    <location>
        <begin position="1141"/>
        <end position="1175"/>
    </location>
</feature>
<comment type="pathway">
    <text evidence="2">Protein modification; protein ubiquitination.</text>
</comment>
<dbReference type="Gene3D" id="3.30.40.10">
    <property type="entry name" value="Zinc/RING finger domain, C3HC4 (zinc finger)"/>
    <property type="match status" value="1"/>
</dbReference>
<proteinExistence type="predicted"/>
<evidence type="ECO:0000256" key="3">
    <source>
        <dbReference type="ARBA" id="ARBA00012483"/>
    </source>
</evidence>
<comment type="catalytic activity">
    <reaction evidence="1">
        <text>S-ubiquitinyl-[E2 ubiquitin-conjugating enzyme]-L-cysteine + [acceptor protein]-L-lysine = [E2 ubiquitin-conjugating enzyme]-L-cysteine + N(6)-ubiquitinyl-[acceptor protein]-L-lysine.</text>
        <dbReference type="EC" id="2.3.2.27"/>
    </reaction>
</comment>
<gene>
    <name evidence="9" type="ORF">CCACVL1_08925</name>
</gene>
<dbReference type="SUPFAM" id="SSF57850">
    <property type="entry name" value="RING/U-box"/>
    <property type="match status" value="1"/>
</dbReference>
<dbReference type="SMART" id="SM00504">
    <property type="entry name" value="Ubox"/>
    <property type="match status" value="1"/>
</dbReference>
<dbReference type="Gramene" id="OMO87592">
    <property type="protein sequence ID" value="OMO87592"/>
    <property type="gene ID" value="CCACVL1_08925"/>
</dbReference>
<dbReference type="STRING" id="210143.A0A1R3IYD1"/>
<dbReference type="GO" id="GO:0061630">
    <property type="term" value="F:ubiquitin protein ligase activity"/>
    <property type="evidence" value="ECO:0007669"/>
    <property type="project" value="UniProtKB-EC"/>
</dbReference>
<dbReference type="InterPro" id="IPR011990">
    <property type="entry name" value="TPR-like_helical_dom_sf"/>
</dbReference>
<dbReference type="OrthoDB" id="185373at2759"/>
<keyword evidence="10" id="KW-1185">Reference proteome</keyword>
<dbReference type="Gene3D" id="1.25.10.10">
    <property type="entry name" value="Leucine-rich Repeat Variant"/>
    <property type="match status" value="1"/>
</dbReference>
<evidence type="ECO:0000256" key="5">
    <source>
        <dbReference type="ARBA" id="ARBA00022737"/>
    </source>
</evidence>
<dbReference type="EC" id="2.3.2.27" evidence="3"/>
<evidence type="ECO:0000256" key="2">
    <source>
        <dbReference type="ARBA" id="ARBA00004906"/>
    </source>
</evidence>
<dbReference type="Gene3D" id="1.20.930.20">
    <property type="entry name" value="Adaptor protein Cbl, N-terminal domain"/>
    <property type="match status" value="1"/>
</dbReference>
<reference evidence="9 10" key="1">
    <citation type="submission" date="2013-09" db="EMBL/GenBank/DDBJ databases">
        <title>Corchorus capsularis genome sequencing.</title>
        <authorList>
            <person name="Alam M."/>
            <person name="Haque M.S."/>
            <person name="Islam M.S."/>
            <person name="Emdad E.M."/>
            <person name="Islam M.M."/>
            <person name="Ahmed B."/>
            <person name="Halim A."/>
            <person name="Hossen Q.M.M."/>
            <person name="Hossain M.Z."/>
            <person name="Ahmed R."/>
            <person name="Khan M.M."/>
            <person name="Islam R."/>
            <person name="Rashid M.M."/>
            <person name="Khan S.A."/>
            <person name="Rahman M.S."/>
            <person name="Alam M."/>
        </authorList>
    </citation>
    <scope>NUCLEOTIDE SEQUENCE [LARGE SCALE GENOMIC DNA]</scope>
    <source>
        <strain evidence="10">cv. CVL-1</strain>
        <tissue evidence="9">Whole seedling</tissue>
    </source>
</reference>
<evidence type="ECO:0000313" key="10">
    <source>
        <dbReference type="Proteomes" id="UP000188268"/>
    </source>
</evidence>
<dbReference type="SUPFAM" id="SSF48371">
    <property type="entry name" value="ARM repeat"/>
    <property type="match status" value="1"/>
</dbReference>
<dbReference type="InterPro" id="IPR013083">
    <property type="entry name" value="Znf_RING/FYVE/PHD"/>
</dbReference>
<accession>A0A1R3IYD1</accession>
<dbReference type="InterPro" id="IPR036537">
    <property type="entry name" value="Adaptor_Cbl_N_dom_sf"/>
</dbReference>
<dbReference type="Proteomes" id="UP000188268">
    <property type="component" value="Unassembled WGS sequence"/>
</dbReference>
<dbReference type="PROSITE" id="PS51375">
    <property type="entry name" value="PPR"/>
    <property type="match status" value="5"/>
</dbReference>
<feature type="repeat" description="PPR" evidence="7">
    <location>
        <begin position="1071"/>
        <end position="1105"/>
    </location>
</feature>
<dbReference type="Gene3D" id="1.25.40.10">
    <property type="entry name" value="Tetratricopeptide repeat domain"/>
    <property type="match status" value="2"/>
</dbReference>
<evidence type="ECO:0000256" key="1">
    <source>
        <dbReference type="ARBA" id="ARBA00000900"/>
    </source>
</evidence>
<comment type="caution">
    <text evidence="9">The sequence shown here is derived from an EMBL/GenBank/DDBJ whole genome shotgun (WGS) entry which is preliminary data.</text>
</comment>
<dbReference type="InterPro" id="IPR003613">
    <property type="entry name" value="Ubox_domain"/>
</dbReference>
<dbReference type="PANTHER" id="PTHR46862:SF2">
    <property type="entry name" value="OS02G0611400 PROTEIN"/>
    <property type="match status" value="1"/>
</dbReference>
<evidence type="ECO:0000256" key="4">
    <source>
        <dbReference type="ARBA" id="ARBA00022679"/>
    </source>
</evidence>
<name>A0A1R3IYD1_COCAP</name>
<dbReference type="Pfam" id="PF13812">
    <property type="entry name" value="PPR_3"/>
    <property type="match status" value="1"/>
</dbReference>
<dbReference type="GO" id="GO:0016567">
    <property type="term" value="P:protein ubiquitination"/>
    <property type="evidence" value="ECO:0007669"/>
    <property type="project" value="UniProtKB-UniPathway"/>
</dbReference>